<accession>A0A097R336</accession>
<dbReference type="PATRIC" id="fig|1453496.5.peg.2558"/>
<evidence type="ECO:0000313" key="3">
    <source>
        <dbReference type="Proteomes" id="UP000029986"/>
    </source>
</evidence>
<proteinExistence type="predicted"/>
<dbReference type="InterPro" id="IPR039554">
    <property type="entry name" value="HigA2-like_HTH"/>
</dbReference>
<dbReference type="SUPFAM" id="SSF47413">
    <property type="entry name" value="lambda repressor-like DNA-binding domains"/>
    <property type="match status" value="1"/>
</dbReference>
<dbReference type="eggNOG" id="COG5606">
    <property type="taxonomic scope" value="Bacteria"/>
</dbReference>
<dbReference type="Proteomes" id="UP000029986">
    <property type="component" value="Chromosome"/>
</dbReference>
<dbReference type="InterPro" id="IPR010982">
    <property type="entry name" value="Lambda_DNA-bd_dom_sf"/>
</dbReference>
<protein>
    <submittedName>
        <fullName evidence="2">XRE family transcriptional regulator</fullName>
    </submittedName>
</protein>
<dbReference type="KEGG" id="hav:AT03_12585"/>
<dbReference type="OrthoDB" id="8526848at2"/>
<sequence>MSNHNVNNHVNNHIDTQSRHLTEADGNIFADLGFSDSQAQQLHAESLTHINAELEMKITLMVEITQWIASNNLKQSAAAEILNISRPRVSDVVNQKTEKFTIDSLVGMLSMTGKRARLVIE</sequence>
<keyword evidence="3" id="KW-1185">Reference proteome</keyword>
<gene>
    <name evidence="2" type="ORF">AT03_12585</name>
</gene>
<dbReference type="GO" id="GO:0003677">
    <property type="term" value="F:DNA binding"/>
    <property type="evidence" value="ECO:0007669"/>
    <property type="project" value="InterPro"/>
</dbReference>
<dbReference type="HOGENOM" id="CLU_163934_2_0_6"/>
<evidence type="ECO:0000313" key="2">
    <source>
        <dbReference type="EMBL" id="AIU73139.1"/>
    </source>
</evidence>
<dbReference type="Pfam" id="PF13744">
    <property type="entry name" value="HTH_37"/>
    <property type="match status" value="1"/>
</dbReference>
<evidence type="ECO:0000259" key="1">
    <source>
        <dbReference type="Pfam" id="PF13744"/>
    </source>
</evidence>
<dbReference type="EMBL" id="CP009706">
    <property type="protein sequence ID" value="AIU73139.1"/>
    <property type="molecule type" value="Genomic_DNA"/>
</dbReference>
<name>A0A097R336_HAFAL</name>
<feature type="domain" description="HigA2-like helix-turn-helix" evidence="1">
    <location>
        <begin position="51"/>
        <end position="121"/>
    </location>
</feature>
<dbReference type="RefSeq" id="WP_025797048.1">
    <property type="nucleotide sequence ID" value="NZ_CP009706.1"/>
</dbReference>
<dbReference type="AlphaFoldDB" id="A0A097R336"/>
<reference evidence="2 3" key="1">
    <citation type="journal article" date="2014" name="Gut Pathog.">
        <title>Gene clusters of Hafnia alvei strain FB1 important in survival and pathogenesis: a draft genome perspective.</title>
        <authorList>
            <person name="Tan J.Y."/>
            <person name="Yin W.F."/>
            <person name="Chan K.G."/>
        </authorList>
    </citation>
    <scope>NUCLEOTIDE SEQUENCE [LARGE SCALE GENOMIC DNA]</scope>
    <source>
        <strain evidence="2 3">FB1</strain>
    </source>
</reference>
<dbReference type="Gene3D" id="1.10.260.40">
    <property type="entry name" value="lambda repressor-like DNA-binding domains"/>
    <property type="match status" value="1"/>
</dbReference>
<organism evidence="2 3">
    <name type="scientific">Hafnia alvei FB1</name>
    <dbReference type="NCBI Taxonomy" id="1453496"/>
    <lineage>
        <taxon>Bacteria</taxon>
        <taxon>Pseudomonadati</taxon>
        <taxon>Pseudomonadota</taxon>
        <taxon>Gammaproteobacteria</taxon>
        <taxon>Enterobacterales</taxon>
        <taxon>Hafniaceae</taxon>
        <taxon>Hafnia</taxon>
    </lineage>
</organism>